<dbReference type="EMBL" id="JAWWNJ010000158">
    <property type="protein sequence ID" value="KAK6980592.1"/>
    <property type="molecule type" value="Genomic_DNA"/>
</dbReference>
<organism evidence="2 3">
    <name type="scientific">Favolaschia claudopus</name>
    <dbReference type="NCBI Taxonomy" id="2862362"/>
    <lineage>
        <taxon>Eukaryota</taxon>
        <taxon>Fungi</taxon>
        <taxon>Dikarya</taxon>
        <taxon>Basidiomycota</taxon>
        <taxon>Agaricomycotina</taxon>
        <taxon>Agaricomycetes</taxon>
        <taxon>Agaricomycetidae</taxon>
        <taxon>Agaricales</taxon>
        <taxon>Marasmiineae</taxon>
        <taxon>Mycenaceae</taxon>
        <taxon>Favolaschia</taxon>
    </lineage>
</organism>
<reference evidence="2 3" key="1">
    <citation type="journal article" date="2024" name="J Genomics">
        <title>Draft genome sequencing and assembly of Favolaschia claudopus CIRM-BRFM 2984 isolated from oak limbs.</title>
        <authorList>
            <person name="Navarro D."/>
            <person name="Drula E."/>
            <person name="Chaduli D."/>
            <person name="Cazenave R."/>
            <person name="Ahrendt S."/>
            <person name="Wang J."/>
            <person name="Lipzen A."/>
            <person name="Daum C."/>
            <person name="Barry K."/>
            <person name="Grigoriev I.V."/>
            <person name="Favel A."/>
            <person name="Rosso M.N."/>
            <person name="Martin F."/>
        </authorList>
    </citation>
    <scope>NUCLEOTIDE SEQUENCE [LARGE SCALE GENOMIC DNA]</scope>
    <source>
        <strain evidence="2 3">CIRM-BRFM 2984</strain>
    </source>
</reference>
<gene>
    <name evidence="2" type="ORF">R3P38DRAFT_3235482</name>
</gene>
<dbReference type="Proteomes" id="UP001362999">
    <property type="component" value="Unassembled WGS sequence"/>
</dbReference>
<feature type="domain" description="DUF6589" evidence="1">
    <location>
        <begin position="334"/>
        <end position="397"/>
    </location>
</feature>
<comment type="caution">
    <text evidence="2">The sequence shown here is derived from an EMBL/GenBank/DDBJ whole genome shotgun (WGS) entry which is preliminary data.</text>
</comment>
<protein>
    <recommendedName>
        <fullName evidence="1">DUF6589 domain-containing protein</fullName>
    </recommendedName>
</protein>
<evidence type="ECO:0000259" key="1">
    <source>
        <dbReference type="Pfam" id="PF20231"/>
    </source>
</evidence>
<sequence>MHFILYVRQRLSTIDMLSDQNLFLGGVHLVGVVPGKILALTALIAAAQPGWQTLLTLLRCRPTHLKDTQLTPSIDDWKQLRADISSPSVRWKIALSTIQRLLGLRDHVPQHLQCLLSLGGDAVEPNLLREKAIELCTLTAFGLFLWSTGCARQTIDALFRCALSVGYDSVQSHIEASADFCMHAAANIVQEPHSFEYDNLNVSRSIFYEQVGERGVGKVTSGTFGLFCRFWNAKREHMLLAPMMKRFRALAGLQYNRDIRPSLDHLASYLDQVTILVVSRLAAYEEEFEWISKHPDLQHIPRRPIPVGYKTKYYPLRASTIEEATTPSPSVNMHINPWGRREVFQLGFGMFHACLNLVWAILHTHRGSVNDAGSLAYFFALMEKTRLGNDQPDYHTYSPRCVDADSGWDHSQHLAARVWVRDSEIVHCFYSNPENLTPNRASNN</sequence>
<proteinExistence type="predicted"/>
<dbReference type="Pfam" id="PF20231">
    <property type="entry name" value="DUF6589"/>
    <property type="match status" value="1"/>
</dbReference>
<dbReference type="AlphaFoldDB" id="A0AAV9ZDS8"/>
<evidence type="ECO:0000313" key="2">
    <source>
        <dbReference type="EMBL" id="KAK6980592.1"/>
    </source>
</evidence>
<accession>A0AAV9ZDS8</accession>
<evidence type="ECO:0000313" key="3">
    <source>
        <dbReference type="Proteomes" id="UP001362999"/>
    </source>
</evidence>
<dbReference type="InterPro" id="IPR046496">
    <property type="entry name" value="DUF6589"/>
</dbReference>
<keyword evidence="3" id="KW-1185">Reference proteome</keyword>
<name>A0AAV9ZDS8_9AGAR</name>